<feature type="binding site" evidence="6">
    <location>
        <position position="34"/>
    </location>
    <ligand>
        <name>Mg(2+)</name>
        <dbReference type="ChEBI" id="CHEBI:18420"/>
        <label>1</label>
    </ligand>
</feature>
<organism evidence="9 10">
    <name type="scientific">Phyllobacterium pellucidum</name>
    <dbReference type="NCBI Taxonomy" id="2740464"/>
    <lineage>
        <taxon>Bacteria</taxon>
        <taxon>Pseudomonadati</taxon>
        <taxon>Pseudomonadota</taxon>
        <taxon>Alphaproteobacteria</taxon>
        <taxon>Hyphomicrobiales</taxon>
        <taxon>Phyllobacteriaceae</taxon>
        <taxon>Phyllobacterium</taxon>
    </lineage>
</organism>
<evidence type="ECO:0000256" key="7">
    <source>
        <dbReference type="PIRSR" id="PIRSR604808-3"/>
    </source>
</evidence>
<evidence type="ECO:0000259" key="8">
    <source>
        <dbReference type="Pfam" id="PF03372"/>
    </source>
</evidence>
<dbReference type="InterPro" id="IPR005135">
    <property type="entry name" value="Endo/exonuclease/phosphatase"/>
</dbReference>
<comment type="cofactor">
    <cofactor evidence="6">
        <name>Mg(2+)</name>
        <dbReference type="ChEBI" id="CHEBI:18420"/>
    </cofactor>
    <cofactor evidence="6">
        <name>Mn(2+)</name>
        <dbReference type="ChEBI" id="CHEBI:29035"/>
    </cofactor>
    <text evidence="6">Probably binds two magnesium or manganese ions per subunit.</text>
</comment>
<dbReference type="Proteomes" id="UP000550508">
    <property type="component" value="Unassembled WGS sequence"/>
</dbReference>
<dbReference type="CDD" id="cd09086">
    <property type="entry name" value="ExoIII-like_AP-endo"/>
    <property type="match status" value="1"/>
</dbReference>
<accession>A0A849VLR4</accession>
<dbReference type="InterPro" id="IPR020847">
    <property type="entry name" value="AP_endonuclease_F1_BS"/>
</dbReference>
<feature type="active site" description="Proton donor/acceptor" evidence="5">
    <location>
        <position position="147"/>
    </location>
</feature>
<evidence type="ECO:0000256" key="1">
    <source>
        <dbReference type="ARBA" id="ARBA00007092"/>
    </source>
</evidence>
<reference evidence="9 10" key="1">
    <citation type="submission" date="2020-05" db="EMBL/GenBank/DDBJ databases">
        <authorList>
            <person name="Kim M.K."/>
        </authorList>
    </citation>
    <scope>NUCLEOTIDE SEQUENCE [LARGE SCALE GENOMIC DNA]</scope>
    <source>
        <strain evidence="9 10">BT25</strain>
    </source>
</reference>
<dbReference type="NCBIfam" id="TIGR00633">
    <property type="entry name" value="xth"/>
    <property type="match status" value="1"/>
</dbReference>
<feature type="domain" description="Endonuclease/exonuclease/phosphatase" evidence="8">
    <location>
        <begin position="4"/>
        <end position="248"/>
    </location>
</feature>
<feature type="site" description="Important for catalytic activity" evidence="7">
    <location>
        <position position="218"/>
    </location>
</feature>
<dbReference type="SUPFAM" id="SSF56219">
    <property type="entry name" value="DNase I-like"/>
    <property type="match status" value="1"/>
</dbReference>
<feature type="site" description="Interaction with DNA substrate" evidence="7">
    <location>
        <position position="248"/>
    </location>
</feature>
<feature type="active site" description="Proton acceptor" evidence="5">
    <location>
        <position position="248"/>
    </location>
</feature>
<dbReference type="GO" id="GO:0008311">
    <property type="term" value="F:double-stranded DNA 3'-5' DNA exonuclease activity"/>
    <property type="evidence" value="ECO:0007669"/>
    <property type="project" value="UniProtKB-EC"/>
</dbReference>
<feature type="binding site" evidence="6">
    <location>
        <position position="247"/>
    </location>
    <ligand>
        <name>Mg(2+)</name>
        <dbReference type="ChEBI" id="CHEBI:18420"/>
        <label>1</label>
    </ligand>
</feature>
<dbReference type="EMBL" id="JABUMX010000001">
    <property type="protein sequence ID" value="NTS30256.1"/>
    <property type="molecule type" value="Genomic_DNA"/>
</dbReference>
<dbReference type="PROSITE" id="PS51435">
    <property type="entry name" value="AP_NUCLEASE_F1_4"/>
    <property type="match status" value="1"/>
</dbReference>
<keyword evidence="4 6" id="KW-0460">Magnesium</keyword>
<evidence type="ECO:0000256" key="5">
    <source>
        <dbReference type="PIRSR" id="PIRSR604808-1"/>
    </source>
</evidence>
<dbReference type="AlphaFoldDB" id="A0A849VLR4"/>
<evidence type="ECO:0000256" key="6">
    <source>
        <dbReference type="PIRSR" id="PIRSR604808-2"/>
    </source>
</evidence>
<dbReference type="NCBIfam" id="TIGR00195">
    <property type="entry name" value="exoDNase_III"/>
    <property type="match status" value="1"/>
</dbReference>
<dbReference type="EC" id="3.1.11.2" evidence="9"/>
<dbReference type="InterPro" id="IPR004808">
    <property type="entry name" value="AP_endonuc_1"/>
</dbReference>
<feature type="binding site" evidence="6">
    <location>
        <position position="149"/>
    </location>
    <ligand>
        <name>Mg(2+)</name>
        <dbReference type="ChEBI" id="CHEBI:18420"/>
        <label>1</label>
    </ligand>
</feature>
<feature type="active site" evidence="5">
    <location>
        <position position="106"/>
    </location>
</feature>
<feature type="site" description="Transition state stabilizer" evidence="7">
    <location>
        <position position="149"/>
    </location>
</feature>
<dbReference type="GO" id="GO:0004519">
    <property type="term" value="F:endonuclease activity"/>
    <property type="evidence" value="ECO:0007669"/>
    <property type="project" value="InterPro"/>
</dbReference>
<evidence type="ECO:0000256" key="3">
    <source>
        <dbReference type="ARBA" id="ARBA00022801"/>
    </source>
</evidence>
<keyword evidence="3 9" id="KW-0378">Hydrolase</keyword>
<dbReference type="PANTHER" id="PTHR43250:SF1">
    <property type="entry name" value="EXODEOXYRIBONUCLEASE III"/>
    <property type="match status" value="1"/>
</dbReference>
<keyword evidence="2 6" id="KW-0479">Metal-binding</keyword>
<comment type="caution">
    <text evidence="9">The sequence shown here is derived from an EMBL/GenBank/DDBJ whole genome shotgun (WGS) entry which is preliminary data.</text>
</comment>
<sequence length="257" mass="29110">MKIATYNINNINKRLSNLLHWLETSAPDVVCLQELKCEDASFPAEALRDAGYEAVWKGQKSWNGVAILARGAKPILTRDRLPGDPEDVQSRYIEAAVNGVLIASIYLPNGNPQPGPKFQYKLAWFKRLHQYAAELLEMDIPVILAGDFNVVPTDFDIYNTRSWMDNALLQPESREAFAKLSAQGWVDVVRTLYPDEPMYSFWHYMRNAWDRDAGLRLDMLMASPAAYERVTDAGVNRDARSLANASDHAPTWAEFED</sequence>
<feature type="binding site" evidence="6">
    <location>
        <position position="248"/>
    </location>
    <ligand>
        <name>Mg(2+)</name>
        <dbReference type="ChEBI" id="CHEBI:18420"/>
        <label>1</label>
    </ligand>
</feature>
<name>A0A849VLR4_9HYPH</name>
<dbReference type="InterPro" id="IPR037493">
    <property type="entry name" value="ExoIII-like"/>
</dbReference>
<dbReference type="RefSeq" id="WP_027230017.1">
    <property type="nucleotide sequence ID" value="NZ_JABUMX010000001.1"/>
</dbReference>
<protein>
    <submittedName>
        <fullName evidence="9">Exodeoxyribonuclease III</fullName>
        <ecNumber evidence="9">3.1.11.2</ecNumber>
    </submittedName>
</protein>
<dbReference type="PROSITE" id="PS00726">
    <property type="entry name" value="AP_NUCLEASE_F1_1"/>
    <property type="match status" value="1"/>
</dbReference>
<feature type="binding site" evidence="6">
    <location>
        <position position="147"/>
    </location>
    <ligand>
        <name>Mg(2+)</name>
        <dbReference type="ChEBI" id="CHEBI:18420"/>
        <label>1</label>
    </ligand>
</feature>
<feature type="binding site" evidence="6">
    <location>
        <position position="7"/>
    </location>
    <ligand>
        <name>Mg(2+)</name>
        <dbReference type="ChEBI" id="CHEBI:18420"/>
        <label>1</label>
    </ligand>
</feature>
<dbReference type="InterPro" id="IPR036691">
    <property type="entry name" value="Endo/exonu/phosph_ase_sf"/>
</dbReference>
<evidence type="ECO:0000313" key="10">
    <source>
        <dbReference type="Proteomes" id="UP000550508"/>
    </source>
</evidence>
<dbReference type="GO" id="GO:0046872">
    <property type="term" value="F:metal ion binding"/>
    <property type="evidence" value="ECO:0007669"/>
    <property type="project" value="UniProtKB-KW"/>
</dbReference>
<proteinExistence type="inferred from homology"/>
<dbReference type="Gene3D" id="3.60.10.10">
    <property type="entry name" value="Endonuclease/exonuclease/phosphatase"/>
    <property type="match status" value="1"/>
</dbReference>
<keyword evidence="6" id="KW-0464">Manganese</keyword>
<comment type="similarity">
    <text evidence="1">Belongs to the DNA repair enzymes AP/ExoA family.</text>
</comment>
<dbReference type="GO" id="GO:0006281">
    <property type="term" value="P:DNA repair"/>
    <property type="evidence" value="ECO:0007669"/>
    <property type="project" value="InterPro"/>
</dbReference>
<gene>
    <name evidence="9" type="primary">xth</name>
    <name evidence="9" type="ORF">HQ945_03225</name>
</gene>
<dbReference type="Pfam" id="PF03372">
    <property type="entry name" value="Exo_endo_phos"/>
    <property type="match status" value="1"/>
</dbReference>
<evidence type="ECO:0000256" key="4">
    <source>
        <dbReference type="ARBA" id="ARBA00022842"/>
    </source>
</evidence>
<evidence type="ECO:0000313" key="9">
    <source>
        <dbReference type="EMBL" id="NTS30256.1"/>
    </source>
</evidence>
<dbReference type="PANTHER" id="PTHR43250">
    <property type="entry name" value="EXODEOXYRIBONUCLEASE III"/>
    <property type="match status" value="1"/>
</dbReference>
<dbReference type="GO" id="GO:0003677">
    <property type="term" value="F:DNA binding"/>
    <property type="evidence" value="ECO:0007669"/>
    <property type="project" value="InterPro"/>
</dbReference>
<evidence type="ECO:0000256" key="2">
    <source>
        <dbReference type="ARBA" id="ARBA00022723"/>
    </source>
</evidence>
<keyword evidence="10" id="KW-1185">Reference proteome</keyword>